<dbReference type="Pfam" id="PF03551">
    <property type="entry name" value="PadR"/>
    <property type="match status" value="1"/>
</dbReference>
<reference evidence="2 3" key="1">
    <citation type="submission" date="2016-10" db="EMBL/GenBank/DDBJ databases">
        <authorList>
            <person name="de Groot N.N."/>
        </authorList>
    </citation>
    <scope>NUCLEOTIDE SEQUENCE [LARGE SCALE GENOMIC DNA]</scope>
    <source>
        <strain evidence="2 3">DSM 9179</strain>
    </source>
</reference>
<dbReference type="AlphaFoldDB" id="A0A1I0P7N8"/>
<dbReference type="InterPro" id="IPR052509">
    <property type="entry name" value="Metal_resp_DNA-bind_regulator"/>
</dbReference>
<accession>A0A1I0P7N8</accession>
<dbReference type="RefSeq" id="WP_092452085.1">
    <property type="nucleotide sequence ID" value="NZ_FOJI01000004.1"/>
</dbReference>
<dbReference type="OrthoDB" id="9814826at2"/>
<dbReference type="Proteomes" id="UP000199701">
    <property type="component" value="Unassembled WGS sequence"/>
</dbReference>
<evidence type="ECO:0000313" key="3">
    <source>
        <dbReference type="Proteomes" id="UP000199701"/>
    </source>
</evidence>
<feature type="domain" description="Transcription regulator PadR N-terminal" evidence="1">
    <location>
        <begin position="18"/>
        <end position="83"/>
    </location>
</feature>
<dbReference type="PANTHER" id="PTHR33169">
    <property type="entry name" value="PADR-FAMILY TRANSCRIPTIONAL REGULATOR"/>
    <property type="match status" value="1"/>
</dbReference>
<gene>
    <name evidence="2" type="ORF">SAMN05421659_104223</name>
</gene>
<dbReference type="InterPro" id="IPR005149">
    <property type="entry name" value="Tscrpt_reg_PadR_N"/>
</dbReference>
<dbReference type="GO" id="GO:0003677">
    <property type="term" value="F:DNA binding"/>
    <property type="evidence" value="ECO:0007669"/>
    <property type="project" value="UniProtKB-KW"/>
</dbReference>
<evidence type="ECO:0000313" key="2">
    <source>
        <dbReference type="EMBL" id="SEW10224.1"/>
    </source>
</evidence>
<sequence>MARKKFETLTEQMFYILLSLEEEYCGIDIMDKIQNMTEGRISVGSGTLYTILGEFEKNNLIRETAVEGRKRSYIITQEGQKILSNEISRLTQQLEDYKKFGRENSIE</sequence>
<dbReference type="InterPro" id="IPR036390">
    <property type="entry name" value="WH_DNA-bd_sf"/>
</dbReference>
<keyword evidence="2" id="KW-0238">DNA-binding</keyword>
<dbReference type="PANTHER" id="PTHR33169:SF13">
    <property type="entry name" value="PADR-FAMILY TRANSCRIPTIONAL REGULATOR"/>
    <property type="match status" value="1"/>
</dbReference>
<name>A0A1I0P7N8_9FIRM</name>
<protein>
    <submittedName>
        <fullName evidence="2">DNA-binding transcriptional regulator, PadR family</fullName>
    </submittedName>
</protein>
<dbReference type="Gene3D" id="1.10.10.10">
    <property type="entry name" value="Winged helix-like DNA-binding domain superfamily/Winged helix DNA-binding domain"/>
    <property type="match status" value="1"/>
</dbReference>
<dbReference type="STRING" id="99656.SAMN05421659_104223"/>
<organism evidence="2 3">
    <name type="scientific">[Clostridium] fimetarium</name>
    <dbReference type="NCBI Taxonomy" id="99656"/>
    <lineage>
        <taxon>Bacteria</taxon>
        <taxon>Bacillati</taxon>
        <taxon>Bacillota</taxon>
        <taxon>Clostridia</taxon>
        <taxon>Lachnospirales</taxon>
        <taxon>Lachnospiraceae</taxon>
    </lineage>
</organism>
<dbReference type="InterPro" id="IPR036388">
    <property type="entry name" value="WH-like_DNA-bd_sf"/>
</dbReference>
<evidence type="ECO:0000259" key="1">
    <source>
        <dbReference type="Pfam" id="PF03551"/>
    </source>
</evidence>
<dbReference type="EMBL" id="FOJI01000004">
    <property type="protein sequence ID" value="SEW10224.1"/>
    <property type="molecule type" value="Genomic_DNA"/>
</dbReference>
<dbReference type="SUPFAM" id="SSF46785">
    <property type="entry name" value="Winged helix' DNA-binding domain"/>
    <property type="match status" value="1"/>
</dbReference>
<keyword evidence="3" id="KW-1185">Reference proteome</keyword>
<proteinExistence type="predicted"/>